<sequence>MRKHLALAVAATAVLAGCGGGESAGSADGKADLRMTIWTSNEEHLALFDEIAAGYTETHPDVTVKFDPIPFESYTTTLTTQIAGGNGPDLAWVLEDSAPDFVGSGALTPLTETLQKTEGYELDDLSDSATALWKNDGDLYAYPFSTSPFGVFVNNDLLKEAGQKSVTGDWTWDEAFATAAKVHEETGEAGIVVRDFDFKGWGNLATVWTGWGARAWSEDGKTCEFNRPPMVAAMTALHQAVFEDEAMPGPGTTADFFAGDAAMTITQISRASLLEEGAFDWDLVPLPSGPSGDYSVVGQAGLGVLKQGANVAAAEEFLAYFTSPENSEKLAQFFPPARTSQLSAETMAKSNPLLSPEQLQAVVVEGIEGGVVKPSHTDSAQIAQTVRSSLDPLWKPGADVQGVLDGVCQQITPLLGS</sequence>
<keyword evidence="2" id="KW-1185">Reference proteome</keyword>
<dbReference type="AlphaFoldDB" id="A0A9X1NLW0"/>
<dbReference type="Pfam" id="PF01547">
    <property type="entry name" value="SBP_bac_1"/>
    <property type="match status" value="1"/>
</dbReference>
<dbReference type="RefSeq" id="WP_231448965.1">
    <property type="nucleotide sequence ID" value="NZ_JAJOMB010000027.1"/>
</dbReference>
<comment type="caution">
    <text evidence="1">The sequence shown here is derived from an EMBL/GenBank/DDBJ whole genome shotgun (WGS) entry which is preliminary data.</text>
</comment>
<gene>
    <name evidence="1" type="ORF">LR394_34965</name>
</gene>
<dbReference type="InterPro" id="IPR006059">
    <property type="entry name" value="SBP"/>
</dbReference>
<dbReference type="PANTHER" id="PTHR43649">
    <property type="entry name" value="ARABINOSE-BINDING PROTEIN-RELATED"/>
    <property type="match status" value="1"/>
</dbReference>
<reference evidence="1" key="1">
    <citation type="submission" date="2021-11" db="EMBL/GenBank/DDBJ databases">
        <title>Streptomyces corallinus and Kineosporia corallina sp. nov., two new coral-derived marine actinobacteria.</title>
        <authorList>
            <person name="Buangrab K."/>
            <person name="Sutthacheep M."/>
            <person name="Yeemin T."/>
            <person name="Harunari E."/>
            <person name="Igarashi Y."/>
            <person name="Sripreechasak P."/>
            <person name="Kanchanasin P."/>
            <person name="Tanasupawat S."/>
            <person name="Phongsopitanun W."/>
        </authorList>
    </citation>
    <scope>NUCLEOTIDE SEQUENCE</scope>
    <source>
        <strain evidence="1">JCM 31032</strain>
    </source>
</reference>
<dbReference type="CDD" id="cd13585">
    <property type="entry name" value="PBP2_TMBP_like"/>
    <property type="match status" value="1"/>
</dbReference>
<evidence type="ECO:0000313" key="1">
    <source>
        <dbReference type="EMBL" id="MCD5316111.1"/>
    </source>
</evidence>
<dbReference type="InterPro" id="IPR050490">
    <property type="entry name" value="Bact_solute-bd_prot1"/>
</dbReference>
<dbReference type="Proteomes" id="UP001138997">
    <property type="component" value="Unassembled WGS sequence"/>
</dbReference>
<organism evidence="1 2">
    <name type="scientific">Kineosporia babensis</name>
    <dbReference type="NCBI Taxonomy" id="499548"/>
    <lineage>
        <taxon>Bacteria</taxon>
        <taxon>Bacillati</taxon>
        <taxon>Actinomycetota</taxon>
        <taxon>Actinomycetes</taxon>
        <taxon>Kineosporiales</taxon>
        <taxon>Kineosporiaceae</taxon>
        <taxon>Kineosporia</taxon>
    </lineage>
</organism>
<accession>A0A9X1NLW0</accession>
<protein>
    <submittedName>
        <fullName evidence="1">Sugar ABC transporter substrate-binding protein</fullName>
    </submittedName>
</protein>
<proteinExistence type="predicted"/>
<evidence type="ECO:0000313" key="2">
    <source>
        <dbReference type="Proteomes" id="UP001138997"/>
    </source>
</evidence>
<dbReference type="Gene3D" id="3.40.190.10">
    <property type="entry name" value="Periplasmic binding protein-like II"/>
    <property type="match status" value="1"/>
</dbReference>
<dbReference type="PROSITE" id="PS51257">
    <property type="entry name" value="PROKAR_LIPOPROTEIN"/>
    <property type="match status" value="1"/>
</dbReference>
<dbReference type="EMBL" id="JAJOMB010000027">
    <property type="protein sequence ID" value="MCD5316111.1"/>
    <property type="molecule type" value="Genomic_DNA"/>
</dbReference>
<dbReference type="SUPFAM" id="SSF53850">
    <property type="entry name" value="Periplasmic binding protein-like II"/>
    <property type="match status" value="1"/>
</dbReference>
<dbReference type="PANTHER" id="PTHR43649:SF12">
    <property type="entry name" value="DIACETYLCHITOBIOSE BINDING PROTEIN DASA"/>
    <property type="match status" value="1"/>
</dbReference>
<name>A0A9X1NLW0_9ACTN</name>